<evidence type="ECO:0000259" key="1">
    <source>
        <dbReference type="Pfam" id="PF14574"/>
    </source>
</evidence>
<dbReference type="Pfam" id="PF14574">
    <property type="entry name" value="RACo_C_ter"/>
    <property type="match status" value="1"/>
</dbReference>
<dbReference type="InterPro" id="IPR042259">
    <property type="entry name" value="Raco-like_middle_sf"/>
</dbReference>
<gene>
    <name evidence="3" type="ORF">S01H1_41641</name>
</gene>
<organism evidence="3">
    <name type="scientific">marine sediment metagenome</name>
    <dbReference type="NCBI Taxonomy" id="412755"/>
    <lineage>
        <taxon>unclassified sequences</taxon>
        <taxon>metagenomes</taxon>
        <taxon>ecological metagenomes</taxon>
    </lineage>
</organism>
<proteinExistence type="predicted"/>
<reference evidence="3" key="1">
    <citation type="journal article" date="2014" name="Front. Microbiol.">
        <title>High frequency of phylogenetically diverse reductive dehalogenase-homologous genes in deep subseafloor sedimentary metagenomes.</title>
        <authorList>
            <person name="Kawai M."/>
            <person name="Futagami T."/>
            <person name="Toyoda A."/>
            <person name="Takaki Y."/>
            <person name="Nishi S."/>
            <person name="Hori S."/>
            <person name="Arai W."/>
            <person name="Tsubouchi T."/>
            <person name="Morono Y."/>
            <person name="Uchiyama I."/>
            <person name="Ito T."/>
            <person name="Fujiyama A."/>
            <person name="Inagaki F."/>
            <person name="Takami H."/>
        </authorList>
    </citation>
    <scope>NUCLEOTIDE SEQUENCE</scope>
    <source>
        <strain evidence="3">Expedition CK06-06</strain>
    </source>
</reference>
<dbReference type="PANTHER" id="PTHR42895:SF1">
    <property type="entry name" value="IRON-SULFUR CLUSTER PROTEIN"/>
    <property type="match status" value="1"/>
</dbReference>
<dbReference type="InterPro" id="IPR041414">
    <property type="entry name" value="Raco-like_middle"/>
</dbReference>
<sequence length="266" mass="28461">DILDMTVVGNTCMHHLFVGINPEYLGRVPFSPSVHHSLDVKARDLGLNIAKGAYVHVLPIEAGFVGADNVGVLIAEEPYKQDKMVLIIDIGTNGELVLGSQDELICSSCATGPAFEGANIKYGTRAALGAIERMEIDLDSKEVRLKVIGKTGWHSSLDTPGANGICGSGIFDAIAQMFLAGILQKSGRFNLDLKTPRLRTTEGQPEFVIAWANQTSIGHDITVSQADVRAVQLAKAAMYAGAKLMMHRLGVKKLDKVILAGAFGSY</sequence>
<evidence type="ECO:0008006" key="4">
    <source>
        <dbReference type="Google" id="ProtNLM"/>
    </source>
</evidence>
<dbReference type="PANTHER" id="PTHR42895">
    <property type="entry name" value="IRON-SULFUR CLUSTER-BINDING PROTEIN-RELATED"/>
    <property type="match status" value="1"/>
</dbReference>
<evidence type="ECO:0000259" key="2">
    <source>
        <dbReference type="Pfam" id="PF17651"/>
    </source>
</evidence>
<protein>
    <recommendedName>
        <fullName evidence="4">RACo C-terminal domain-containing protein</fullName>
    </recommendedName>
</protein>
<comment type="caution">
    <text evidence="3">The sequence shown here is derived from an EMBL/GenBank/DDBJ whole genome shotgun (WGS) entry which is preliminary data.</text>
</comment>
<feature type="domain" description="RACo-like middle region" evidence="2">
    <location>
        <begin position="1"/>
        <end position="77"/>
    </location>
</feature>
<feature type="non-terminal residue" evidence="3">
    <location>
        <position position="266"/>
    </location>
</feature>
<dbReference type="EMBL" id="BARS01026424">
    <property type="protein sequence ID" value="GAG00769.1"/>
    <property type="molecule type" value="Genomic_DNA"/>
</dbReference>
<name>X0U4S5_9ZZZZ</name>
<feature type="domain" description="RACo C-terminal" evidence="1">
    <location>
        <begin position="84"/>
        <end position="266"/>
    </location>
</feature>
<feature type="non-terminal residue" evidence="3">
    <location>
        <position position="1"/>
    </location>
</feature>
<dbReference type="Gene3D" id="3.30.420.480">
    <property type="entry name" value="Domain of unknown function (DUF4445)"/>
    <property type="match status" value="1"/>
</dbReference>
<evidence type="ECO:0000313" key="3">
    <source>
        <dbReference type="EMBL" id="GAG00769.1"/>
    </source>
</evidence>
<accession>X0U4S5</accession>
<dbReference type="InterPro" id="IPR027980">
    <property type="entry name" value="RACo_C"/>
</dbReference>
<dbReference type="AlphaFoldDB" id="X0U4S5"/>
<dbReference type="InterPro" id="IPR052911">
    <property type="entry name" value="Corrinoid_activation_enz"/>
</dbReference>
<dbReference type="Pfam" id="PF17651">
    <property type="entry name" value="Raco_middle"/>
    <property type="match status" value="1"/>
</dbReference>